<comment type="caution">
    <text evidence="1">The sequence shown here is derived from an EMBL/GenBank/DDBJ whole genome shotgun (WGS) entry which is preliminary data.</text>
</comment>
<dbReference type="OrthoDB" id="4485313at2"/>
<gene>
    <name evidence="1" type="ORF">DY245_29235</name>
</gene>
<keyword evidence="2" id="KW-1185">Reference proteome</keyword>
<evidence type="ECO:0000313" key="1">
    <source>
        <dbReference type="EMBL" id="REK87005.1"/>
    </source>
</evidence>
<dbReference type="AlphaFoldDB" id="A0A371PX19"/>
<sequence>MTVSQRTLFDGVVHVHYGQLYVESGDDPIAGSLKESFAGQANGLCGAALPGGLYLLTGLHTGHIGFTVELHDHAPDLTDEWRDIVEVSFRPVSPDVVLLQWAGEKAWALDLHEIDYRVRYCGTGMDEGRSHDTVSADGPQLECHLLQFWPAPAAEDRVVRQTSKVAEYWHSFARELPPPPTPEERAEAERLARLAHERAVDEERRRAEELEWQGRLPSDRLRQVSGNVSGMVRLDRLLVDEVDGAGPETQREIARWAARRAYTLAGLADVDWIAPALDALDAGRPLPPPFDDWDDVWERLFSDPRVPTTTVTSMDGARNNMSQQAMAIPALFGAVEDDPLQAALDALYAAAAAFGSAYPALFTEVRRTFPGIVSPTA</sequence>
<organism evidence="1 2">
    <name type="scientific">Streptomyces inhibens</name>
    <dbReference type="NCBI Taxonomy" id="2293571"/>
    <lineage>
        <taxon>Bacteria</taxon>
        <taxon>Bacillati</taxon>
        <taxon>Actinomycetota</taxon>
        <taxon>Actinomycetes</taxon>
        <taxon>Kitasatosporales</taxon>
        <taxon>Streptomycetaceae</taxon>
        <taxon>Streptomyces</taxon>
    </lineage>
</organism>
<proteinExistence type="predicted"/>
<dbReference type="RefSeq" id="WP_128510212.1">
    <property type="nucleotide sequence ID" value="NZ_QUAC01000232.1"/>
</dbReference>
<accession>A0A371PX19</accession>
<evidence type="ECO:0000313" key="2">
    <source>
        <dbReference type="Proteomes" id="UP000262477"/>
    </source>
</evidence>
<dbReference type="EMBL" id="QUAC01000232">
    <property type="protein sequence ID" value="REK87005.1"/>
    <property type="molecule type" value="Genomic_DNA"/>
</dbReference>
<name>A0A371PX19_STRIH</name>
<protein>
    <submittedName>
        <fullName evidence="1">Uncharacterized protein</fullName>
    </submittedName>
</protein>
<dbReference type="Proteomes" id="UP000262477">
    <property type="component" value="Unassembled WGS sequence"/>
</dbReference>
<reference evidence="1 2" key="1">
    <citation type="submission" date="2018-08" db="EMBL/GenBank/DDBJ databases">
        <title>Streptomyces NEAU-D10 sp. nov., a novel Actinomycete isolated from soil.</title>
        <authorList>
            <person name="Jin L."/>
        </authorList>
    </citation>
    <scope>NUCLEOTIDE SEQUENCE [LARGE SCALE GENOMIC DNA]</scope>
    <source>
        <strain evidence="1 2">NEAU-D10</strain>
    </source>
</reference>